<evidence type="ECO:0000313" key="3">
    <source>
        <dbReference type="EMBL" id="ONK79038.1"/>
    </source>
</evidence>
<dbReference type="GO" id="GO:0005504">
    <property type="term" value="F:fatty acid binding"/>
    <property type="evidence" value="ECO:0007669"/>
    <property type="project" value="InterPro"/>
</dbReference>
<keyword evidence="1" id="KW-0732">Signal</keyword>
<dbReference type="Gene3D" id="1.10.110.10">
    <property type="entry name" value="Plant lipid-transfer and hydrophobic proteins"/>
    <property type="match status" value="1"/>
</dbReference>
<evidence type="ECO:0000259" key="2">
    <source>
        <dbReference type="Pfam" id="PF00234"/>
    </source>
</evidence>
<dbReference type="PANTHER" id="PTHR33122">
    <property type="entry name" value="LIPID BINDING PROTEIN-RELATED"/>
    <property type="match status" value="1"/>
</dbReference>
<dbReference type="Pfam" id="PF00234">
    <property type="entry name" value="Tryp_alpha_amyl"/>
    <property type="match status" value="1"/>
</dbReference>
<gene>
    <name evidence="3" type="ORF">A4U43_C01F2230</name>
</gene>
<dbReference type="InterPro" id="IPR036312">
    <property type="entry name" value="Bifun_inhib/LTP/seed_sf"/>
</dbReference>
<feature type="chain" id="PRO_5024445707" description="Bifunctional inhibitor/plant lipid transfer protein/seed storage helical domain-containing protein" evidence="1">
    <location>
        <begin position="29"/>
        <end position="161"/>
    </location>
</feature>
<dbReference type="Gramene" id="ONK79038">
    <property type="protein sequence ID" value="ONK79038"/>
    <property type="gene ID" value="A4U43_C01F2230"/>
</dbReference>
<feature type="domain" description="Bifunctional inhibitor/plant lipid transfer protein/seed storage helical" evidence="2">
    <location>
        <begin position="39"/>
        <end position="105"/>
    </location>
</feature>
<dbReference type="Proteomes" id="UP000243459">
    <property type="component" value="Chromosome 1"/>
</dbReference>
<organism evidence="3 4">
    <name type="scientific">Asparagus officinalis</name>
    <name type="common">Garden asparagus</name>
    <dbReference type="NCBI Taxonomy" id="4686"/>
    <lineage>
        <taxon>Eukaryota</taxon>
        <taxon>Viridiplantae</taxon>
        <taxon>Streptophyta</taxon>
        <taxon>Embryophyta</taxon>
        <taxon>Tracheophyta</taxon>
        <taxon>Spermatophyta</taxon>
        <taxon>Magnoliopsida</taxon>
        <taxon>Liliopsida</taxon>
        <taxon>Asparagales</taxon>
        <taxon>Asparagaceae</taxon>
        <taxon>Asparagoideae</taxon>
        <taxon>Asparagus</taxon>
    </lineage>
</organism>
<dbReference type="InterPro" id="IPR016140">
    <property type="entry name" value="Bifunc_inhib/LTP/seed_store"/>
</dbReference>
<dbReference type="GO" id="GO:0009627">
    <property type="term" value="P:systemic acquired resistance"/>
    <property type="evidence" value="ECO:0007669"/>
    <property type="project" value="InterPro"/>
</dbReference>
<name>A0A5P1FLD1_ASPOF</name>
<sequence>MKPSAASMYLVLLAWAIGAGLFNRPVVAQGSCPTVFYLVMLQFTPCSLAVAPFGPSPPSSACCKAIRSMGQACLCSLLNGPPLAGVDRNAALQLPSKCVLNYEPCIIINEVRFSEHMPVDPNMGLNIGPIGPSCNGPVSVLNLVLLCACAVDAMQASSGPV</sequence>
<evidence type="ECO:0000256" key="1">
    <source>
        <dbReference type="SAM" id="SignalP"/>
    </source>
</evidence>
<dbReference type="PANTHER" id="PTHR33122:SF33">
    <property type="entry name" value="BIFUNCTIONAL INHIBITOR_LIPID-TRANSFER PROTEIN_SEED STORAGE 2S ALBUMIN SUPERFAMILY PROTEIN"/>
    <property type="match status" value="1"/>
</dbReference>
<feature type="signal peptide" evidence="1">
    <location>
        <begin position="1"/>
        <end position="28"/>
    </location>
</feature>
<accession>A0A5P1FLD1</accession>
<dbReference type="SUPFAM" id="SSF47699">
    <property type="entry name" value="Bifunctional inhibitor/lipid-transfer protein/seed storage 2S albumin"/>
    <property type="match status" value="1"/>
</dbReference>
<dbReference type="AlphaFoldDB" id="A0A5P1FLD1"/>
<evidence type="ECO:0000313" key="4">
    <source>
        <dbReference type="Proteomes" id="UP000243459"/>
    </source>
</evidence>
<proteinExistence type="predicted"/>
<reference evidence="4" key="1">
    <citation type="journal article" date="2017" name="Nat. Commun.">
        <title>The asparagus genome sheds light on the origin and evolution of a young Y chromosome.</title>
        <authorList>
            <person name="Harkess A."/>
            <person name="Zhou J."/>
            <person name="Xu C."/>
            <person name="Bowers J.E."/>
            <person name="Van der Hulst R."/>
            <person name="Ayyampalayam S."/>
            <person name="Mercati F."/>
            <person name="Riccardi P."/>
            <person name="McKain M.R."/>
            <person name="Kakrana A."/>
            <person name="Tang H."/>
            <person name="Ray J."/>
            <person name="Groenendijk J."/>
            <person name="Arikit S."/>
            <person name="Mathioni S.M."/>
            <person name="Nakano M."/>
            <person name="Shan H."/>
            <person name="Telgmann-Rauber A."/>
            <person name="Kanno A."/>
            <person name="Yue Z."/>
            <person name="Chen H."/>
            <person name="Li W."/>
            <person name="Chen Y."/>
            <person name="Xu X."/>
            <person name="Zhang Y."/>
            <person name="Luo S."/>
            <person name="Chen H."/>
            <person name="Gao J."/>
            <person name="Mao Z."/>
            <person name="Pires J.C."/>
            <person name="Luo M."/>
            <person name="Kudrna D."/>
            <person name="Wing R.A."/>
            <person name="Meyers B.C."/>
            <person name="Yi K."/>
            <person name="Kong H."/>
            <person name="Lavrijsen P."/>
            <person name="Sunseri F."/>
            <person name="Falavigna A."/>
            <person name="Ye Y."/>
            <person name="Leebens-Mack J.H."/>
            <person name="Chen G."/>
        </authorList>
    </citation>
    <scope>NUCLEOTIDE SEQUENCE [LARGE SCALE GENOMIC DNA]</scope>
    <source>
        <strain evidence="4">cv. DH0086</strain>
    </source>
</reference>
<dbReference type="InterPro" id="IPR039265">
    <property type="entry name" value="DIR1-like"/>
</dbReference>
<protein>
    <recommendedName>
        <fullName evidence="2">Bifunctional inhibitor/plant lipid transfer protein/seed storage helical domain-containing protein</fullName>
    </recommendedName>
</protein>
<keyword evidence="4" id="KW-1185">Reference proteome</keyword>
<dbReference type="EMBL" id="CM007381">
    <property type="protein sequence ID" value="ONK79038.1"/>
    <property type="molecule type" value="Genomic_DNA"/>
</dbReference>